<name>A0A2P2Q7F9_RHIMU</name>
<reference evidence="1" key="1">
    <citation type="submission" date="2018-02" db="EMBL/GenBank/DDBJ databases">
        <title>Rhizophora mucronata_Transcriptome.</title>
        <authorList>
            <person name="Meera S.P."/>
            <person name="Sreeshan A."/>
            <person name="Augustine A."/>
        </authorList>
    </citation>
    <scope>NUCLEOTIDE SEQUENCE</scope>
    <source>
        <tissue evidence="1">Leaf</tissue>
    </source>
</reference>
<sequence length="70" mass="8381">MFSMLELDGDKFQRNSYCWQKAISRTSGVCESVSQFMDKLFDYFEIYGWYLKASCFQLVIPFQDWMGLIH</sequence>
<evidence type="ECO:0000313" key="1">
    <source>
        <dbReference type="EMBL" id="MBX62819.1"/>
    </source>
</evidence>
<accession>A0A2P2Q7F9</accession>
<organism evidence="1">
    <name type="scientific">Rhizophora mucronata</name>
    <name type="common">Asiatic mangrove</name>
    <dbReference type="NCBI Taxonomy" id="61149"/>
    <lineage>
        <taxon>Eukaryota</taxon>
        <taxon>Viridiplantae</taxon>
        <taxon>Streptophyta</taxon>
        <taxon>Embryophyta</taxon>
        <taxon>Tracheophyta</taxon>
        <taxon>Spermatophyta</taxon>
        <taxon>Magnoliopsida</taxon>
        <taxon>eudicotyledons</taxon>
        <taxon>Gunneridae</taxon>
        <taxon>Pentapetalae</taxon>
        <taxon>rosids</taxon>
        <taxon>fabids</taxon>
        <taxon>Malpighiales</taxon>
        <taxon>Rhizophoraceae</taxon>
        <taxon>Rhizophora</taxon>
    </lineage>
</organism>
<dbReference type="EMBL" id="GGEC01082335">
    <property type="protein sequence ID" value="MBX62819.1"/>
    <property type="molecule type" value="Transcribed_RNA"/>
</dbReference>
<dbReference type="AlphaFoldDB" id="A0A2P2Q7F9"/>
<protein>
    <submittedName>
        <fullName evidence="1">Uncharacterized protein</fullName>
    </submittedName>
</protein>
<proteinExistence type="predicted"/>